<sequence length="253" mass="28563">MAKIPPESRTAMHKIPYMHNWIDRLPQACRDAVLRQMKPRRYAEGETIYSVGEAAEGLYLIDSGRVRISNYTQSGKEIRMAEFHDGECFGEMSLIDGLPRLNNAYASTETLLMTLNRQAFDALYDEYAEIAREFNLYFSLRLRALYASAEDATALPLKERLVRLLVRMAHSRGVETDGMRVIEEVSHETLSHMLGATRQGVSRELKALEKEGQIQIRYGKILITDIAALSSRCDTLLGSELLVSGKPDRGSCE</sequence>
<feature type="domain" description="Cyclic nucleotide-binding" evidence="4">
    <location>
        <begin position="21"/>
        <end position="141"/>
    </location>
</feature>
<dbReference type="Pfam" id="PF13545">
    <property type="entry name" value="HTH_Crp_2"/>
    <property type="match status" value="1"/>
</dbReference>
<dbReference type="PROSITE" id="PS51063">
    <property type="entry name" value="HTH_CRP_2"/>
    <property type="match status" value="1"/>
</dbReference>
<keyword evidence="2" id="KW-0238">DNA-binding</keyword>
<comment type="caution">
    <text evidence="6">The sequence shown here is derived from an EMBL/GenBank/DDBJ whole genome shotgun (WGS) entry which is preliminary data.</text>
</comment>
<accession>A0A917ZIQ9</accession>
<dbReference type="AlphaFoldDB" id="A0A917ZIQ9"/>
<dbReference type="SMART" id="SM00100">
    <property type="entry name" value="cNMP"/>
    <property type="match status" value="1"/>
</dbReference>
<dbReference type="SUPFAM" id="SSF51206">
    <property type="entry name" value="cAMP-binding domain-like"/>
    <property type="match status" value="1"/>
</dbReference>
<dbReference type="InterPro" id="IPR036390">
    <property type="entry name" value="WH_DNA-bd_sf"/>
</dbReference>
<reference evidence="6 7" key="1">
    <citation type="journal article" date="2014" name="Int. J. Syst. Evol. Microbiol.">
        <title>Complete genome sequence of Corynebacterium casei LMG S-19264T (=DSM 44701T), isolated from a smear-ripened cheese.</title>
        <authorList>
            <consortium name="US DOE Joint Genome Institute (JGI-PGF)"/>
            <person name="Walter F."/>
            <person name="Albersmeier A."/>
            <person name="Kalinowski J."/>
            <person name="Ruckert C."/>
        </authorList>
    </citation>
    <scope>NUCLEOTIDE SEQUENCE [LARGE SCALE GENOMIC DNA]</scope>
    <source>
        <strain evidence="6 7">CGMCC 1.7286</strain>
    </source>
</reference>
<dbReference type="Pfam" id="PF00027">
    <property type="entry name" value="cNMP_binding"/>
    <property type="match status" value="1"/>
</dbReference>
<proteinExistence type="predicted"/>
<dbReference type="EMBL" id="BMLT01000006">
    <property type="protein sequence ID" value="GGO83401.1"/>
    <property type="molecule type" value="Genomic_DNA"/>
</dbReference>
<dbReference type="InterPro" id="IPR000595">
    <property type="entry name" value="cNMP-bd_dom"/>
</dbReference>
<dbReference type="InterPro" id="IPR018490">
    <property type="entry name" value="cNMP-bd_dom_sf"/>
</dbReference>
<evidence type="ECO:0000256" key="3">
    <source>
        <dbReference type="ARBA" id="ARBA00023163"/>
    </source>
</evidence>
<gene>
    <name evidence="6" type="ORF">GCM10011348_27090</name>
</gene>
<dbReference type="Proteomes" id="UP000599578">
    <property type="component" value="Unassembled WGS sequence"/>
</dbReference>
<dbReference type="InterPro" id="IPR050397">
    <property type="entry name" value="Env_Response_Regulators"/>
</dbReference>
<dbReference type="Gene3D" id="1.10.10.10">
    <property type="entry name" value="Winged helix-like DNA-binding domain superfamily/Winged helix DNA-binding domain"/>
    <property type="match status" value="1"/>
</dbReference>
<protein>
    <submittedName>
        <fullName evidence="6">Crp/Fnr family transcriptional regulator</fullName>
    </submittedName>
</protein>
<evidence type="ECO:0000256" key="2">
    <source>
        <dbReference type="ARBA" id="ARBA00023125"/>
    </source>
</evidence>
<evidence type="ECO:0000313" key="6">
    <source>
        <dbReference type="EMBL" id="GGO83401.1"/>
    </source>
</evidence>
<name>A0A917ZIQ9_9GAMM</name>
<dbReference type="InterPro" id="IPR014710">
    <property type="entry name" value="RmlC-like_jellyroll"/>
</dbReference>
<keyword evidence="3" id="KW-0804">Transcription</keyword>
<dbReference type="GO" id="GO:0003677">
    <property type="term" value="F:DNA binding"/>
    <property type="evidence" value="ECO:0007669"/>
    <property type="project" value="UniProtKB-KW"/>
</dbReference>
<evidence type="ECO:0000256" key="1">
    <source>
        <dbReference type="ARBA" id="ARBA00023015"/>
    </source>
</evidence>
<dbReference type="RefSeq" id="WP_188861145.1">
    <property type="nucleotide sequence ID" value="NZ_BMLT01000006.1"/>
</dbReference>
<dbReference type="InterPro" id="IPR012318">
    <property type="entry name" value="HTH_CRP"/>
</dbReference>
<dbReference type="PANTHER" id="PTHR24567">
    <property type="entry name" value="CRP FAMILY TRANSCRIPTIONAL REGULATORY PROTEIN"/>
    <property type="match status" value="1"/>
</dbReference>
<dbReference type="InterPro" id="IPR036388">
    <property type="entry name" value="WH-like_DNA-bd_sf"/>
</dbReference>
<dbReference type="GO" id="GO:0005829">
    <property type="term" value="C:cytosol"/>
    <property type="evidence" value="ECO:0007669"/>
    <property type="project" value="TreeGrafter"/>
</dbReference>
<evidence type="ECO:0000259" key="4">
    <source>
        <dbReference type="PROSITE" id="PS50042"/>
    </source>
</evidence>
<dbReference type="SMART" id="SM00419">
    <property type="entry name" value="HTH_CRP"/>
    <property type="match status" value="1"/>
</dbReference>
<feature type="domain" description="HTH crp-type" evidence="5">
    <location>
        <begin position="155"/>
        <end position="227"/>
    </location>
</feature>
<dbReference type="CDD" id="cd00038">
    <property type="entry name" value="CAP_ED"/>
    <property type="match status" value="1"/>
</dbReference>
<dbReference type="PANTHER" id="PTHR24567:SF74">
    <property type="entry name" value="HTH-TYPE TRANSCRIPTIONAL REGULATOR ARCR"/>
    <property type="match status" value="1"/>
</dbReference>
<evidence type="ECO:0000259" key="5">
    <source>
        <dbReference type="PROSITE" id="PS51063"/>
    </source>
</evidence>
<dbReference type="SUPFAM" id="SSF46785">
    <property type="entry name" value="Winged helix' DNA-binding domain"/>
    <property type="match status" value="1"/>
</dbReference>
<evidence type="ECO:0000313" key="7">
    <source>
        <dbReference type="Proteomes" id="UP000599578"/>
    </source>
</evidence>
<keyword evidence="1" id="KW-0805">Transcription regulation</keyword>
<organism evidence="6 7">
    <name type="scientific">Marinobacterium nitratireducens</name>
    <dbReference type="NCBI Taxonomy" id="518897"/>
    <lineage>
        <taxon>Bacteria</taxon>
        <taxon>Pseudomonadati</taxon>
        <taxon>Pseudomonadota</taxon>
        <taxon>Gammaproteobacteria</taxon>
        <taxon>Oceanospirillales</taxon>
        <taxon>Oceanospirillaceae</taxon>
        <taxon>Marinobacterium</taxon>
    </lineage>
</organism>
<dbReference type="GO" id="GO:0003700">
    <property type="term" value="F:DNA-binding transcription factor activity"/>
    <property type="evidence" value="ECO:0007669"/>
    <property type="project" value="TreeGrafter"/>
</dbReference>
<dbReference type="Gene3D" id="2.60.120.10">
    <property type="entry name" value="Jelly Rolls"/>
    <property type="match status" value="1"/>
</dbReference>
<keyword evidence="7" id="KW-1185">Reference proteome</keyword>
<dbReference type="PROSITE" id="PS50042">
    <property type="entry name" value="CNMP_BINDING_3"/>
    <property type="match status" value="1"/>
</dbReference>